<protein>
    <submittedName>
        <fullName evidence="2">Uncharacterized protein</fullName>
    </submittedName>
</protein>
<reference evidence="3" key="2">
    <citation type="submission" date="2011-02" db="EMBL/GenBank/DDBJ databases">
        <title>The complete genome of Fluviicola taffensis DSM 16823.</title>
        <authorList>
            <consortium name="US DOE Joint Genome Institute (JGI-PGF)"/>
            <person name="Lucas S."/>
            <person name="Copeland A."/>
            <person name="Lapidus A."/>
            <person name="Bruce D."/>
            <person name="Goodwin L."/>
            <person name="Pitluck S."/>
            <person name="Kyrpides N."/>
            <person name="Mavromatis K."/>
            <person name="Ivanova N."/>
            <person name="Mikhailova N."/>
            <person name="Pagani I."/>
            <person name="Chertkov O."/>
            <person name="Detter J.C."/>
            <person name="Han C."/>
            <person name="Tapia R."/>
            <person name="Land M."/>
            <person name="Hauser L."/>
            <person name="Markowitz V."/>
            <person name="Cheng J.-F."/>
            <person name="Hugenholtz P."/>
            <person name="Woyke T."/>
            <person name="Wu D."/>
            <person name="Tindall B."/>
            <person name="Pomrenke H.G."/>
            <person name="Brambilla E."/>
            <person name="Klenk H.-P."/>
            <person name="Eisen J.A."/>
        </authorList>
    </citation>
    <scope>NUCLEOTIDE SEQUENCE [LARGE SCALE GENOMIC DNA]</scope>
    <source>
        <strain evidence="3">DSM 16823 / RW262 / RW262</strain>
    </source>
</reference>
<reference evidence="2 3" key="1">
    <citation type="journal article" date="2011" name="Stand. Genomic Sci.">
        <title>Complete genome sequence of the gliding freshwater bacterium Fluviicola taffensis type strain (RW262).</title>
        <authorList>
            <person name="Woyke T."/>
            <person name="Chertkov O."/>
            <person name="Lapidus A."/>
            <person name="Nolan M."/>
            <person name="Lucas S."/>
            <person name="Del Rio T.G."/>
            <person name="Tice H."/>
            <person name="Cheng J.F."/>
            <person name="Tapia R."/>
            <person name="Han C."/>
            <person name="Goodwin L."/>
            <person name="Pitluck S."/>
            <person name="Liolios K."/>
            <person name="Pagani I."/>
            <person name="Ivanova N."/>
            <person name="Huntemann M."/>
            <person name="Mavromatis K."/>
            <person name="Mikhailova N."/>
            <person name="Pati A."/>
            <person name="Chen A."/>
            <person name="Palaniappan K."/>
            <person name="Land M."/>
            <person name="Hauser L."/>
            <person name="Brambilla E.M."/>
            <person name="Rohde M."/>
            <person name="Mwirichia R."/>
            <person name="Sikorski J."/>
            <person name="Tindall B.J."/>
            <person name="Goker M."/>
            <person name="Bristow J."/>
            <person name="Eisen J.A."/>
            <person name="Markowitz V."/>
            <person name="Hugenholtz P."/>
            <person name="Klenk H.P."/>
            <person name="Kyrpides N.C."/>
        </authorList>
    </citation>
    <scope>NUCLEOTIDE SEQUENCE [LARGE SCALE GENOMIC DNA]</scope>
    <source>
        <strain evidence="3">DSM 16823 / RW262 / RW262</strain>
    </source>
</reference>
<keyword evidence="1" id="KW-1133">Transmembrane helix</keyword>
<evidence type="ECO:0000313" key="3">
    <source>
        <dbReference type="Proteomes" id="UP000007463"/>
    </source>
</evidence>
<dbReference type="OrthoDB" id="9916903at2"/>
<dbReference type="STRING" id="755732.Fluta_0898"/>
<feature type="transmembrane region" description="Helical" evidence="1">
    <location>
        <begin position="34"/>
        <end position="55"/>
    </location>
</feature>
<evidence type="ECO:0000256" key="1">
    <source>
        <dbReference type="SAM" id="Phobius"/>
    </source>
</evidence>
<dbReference type="KEGG" id="fte:Fluta_0898"/>
<dbReference type="HOGENOM" id="CLU_2769809_0_0_10"/>
<sequence length="69" mass="7984" precursor="true">MIRLKRFQRTLIIALSALNSLVYCISKSFSIEETVLITFFLTGGVALFVFAYVYFQNNSQRKKARLKSE</sequence>
<name>F2IJL1_FLUTR</name>
<dbReference type="EMBL" id="CP002542">
    <property type="protein sequence ID" value="AEA42899.1"/>
    <property type="molecule type" value="Genomic_DNA"/>
</dbReference>
<keyword evidence="1" id="KW-0812">Transmembrane</keyword>
<accession>F2IJL1</accession>
<gene>
    <name evidence="2" type="ordered locus">Fluta_0898</name>
</gene>
<dbReference type="Proteomes" id="UP000007463">
    <property type="component" value="Chromosome"/>
</dbReference>
<keyword evidence="3" id="KW-1185">Reference proteome</keyword>
<organism evidence="2 3">
    <name type="scientific">Fluviicola taffensis (strain DSM 16823 / NCIMB 13979 / RW262)</name>
    <dbReference type="NCBI Taxonomy" id="755732"/>
    <lineage>
        <taxon>Bacteria</taxon>
        <taxon>Pseudomonadati</taxon>
        <taxon>Bacteroidota</taxon>
        <taxon>Flavobacteriia</taxon>
        <taxon>Flavobacteriales</taxon>
        <taxon>Crocinitomicaceae</taxon>
        <taxon>Fluviicola</taxon>
    </lineage>
</organism>
<dbReference type="AlphaFoldDB" id="F2IJL1"/>
<keyword evidence="1" id="KW-0472">Membrane</keyword>
<dbReference type="RefSeq" id="WP_013685671.1">
    <property type="nucleotide sequence ID" value="NC_015321.1"/>
</dbReference>
<proteinExistence type="predicted"/>
<evidence type="ECO:0000313" key="2">
    <source>
        <dbReference type="EMBL" id="AEA42899.1"/>
    </source>
</evidence>